<protein>
    <recommendedName>
        <fullName evidence="5">Poly A polymerase head domain-containing protein</fullName>
    </recommendedName>
</protein>
<dbReference type="SUPFAM" id="SSF81891">
    <property type="entry name" value="Poly A polymerase C-terminal region-like"/>
    <property type="match status" value="1"/>
</dbReference>
<evidence type="ECO:0000313" key="6">
    <source>
        <dbReference type="EMBL" id="CAD8823008.1"/>
    </source>
</evidence>
<dbReference type="Pfam" id="PF01743">
    <property type="entry name" value="PolyA_pol"/>
    <property type="match status" value="1"/>
</dbReference>
<accession>A0A7S0ZIL2</accession>
<feature type="domain" description="Poly A polymerase head" evidence="5">
    <location>
        <begin position="91"/>
        <end position="238"/>
    </location>
</feature>
<evidence type="ECO:0000256" key="4">
    <source>
        <dbReference type="RuleBase" id="RU003953"/>
    </source>
</evidence>
<evidence type="ECO:0000256" key="3">
    <source>
        <dbReference type="ARBA" id="ARBA00022884"/>
    </source>
</evidence>
<dbReference type="PANTHER" id="PTHR13734">
    <property type="entry name" value="TRNA-NUCLEOTIDYLTRANSFERASE"/>
    <property type="match status" value="1"/>
</dbReference>
<proteinExistence type="inferred from homology"/>
<dbReference type="PANTHER" id="PTHR13734:SF5">
    <property type="entry name" value="CCA TRNA NUCLEOTIDYLTRANSFERASE, MITOCHONDRIAL"/>
    <property type="match status" value="1"/>
</dbReference>
<dbReference type="InterPro" id="IPR043519">
    <property type="entry name" value="NT_sf"/>
</dbReference>
<organism evidence="6">
    <name type="scientific">Timspurckia oligopyrenoides</name>
    <dbReference type="NCBI Taxonomy" id="708627"/>
    <lineage>
        <taxon>Eukaryota</taxon>
        <taxon>Rhodophyta</taxon>
        <taxon>Bangiophyceae</taxon>
        <taxon>Porphyridiales</taxon>
        <taxon>Porphyridiaceae</taxon>
        <taxon>Timspurckia</taxon>
    </lineage>
</organism>
<dbReference type="AlphaFoldDB" id="A0A7S0ZIL2"/>
<dbReference type="InterPro" id="IPR002646">
    <property type="entry name" value="PolA_pol_head_dom"/>
</dbReference>
<evidence type="ECO:0000259" key="5">
    <source>
        <dbReference type="Pfam" id="PF01743"/>
    </source>
</evidence>
<dbReference type="EMBL" id="HBFP01010310">
    <property type="protein sequence ID" value="CAD8823008.1"/>
    <property type="molecule type" value="Transcribed_RNA"/>
</dbReference>
<keyword evidence="2 4" id="KW-0808">Transferase</keyword>
<dbReference type="Gene3D" id="1.10.3090.10">
    <property type="entry name" value="cca-adding enzyme, domain 2"/>
    <property type="match status" value="1"/>
</dbReference>
<keyword evidence="3 4" id="KW-0694">RNA-binding</keyword>
<dbReference type="SUPFAM" id="SSF81301">
    <property type="entry name" value="Nucleotidyltransferase"/>
    <property type="match status" value="1"/>
</dbReference>
<dbReference type="Gene3D" id="3.30.460.10">
    <property type="entry name" value="Beta Polymerase, domain 2"/>
    <property type="match status" value="1"/>
</dbReference>
<dbReference type="GO" id="GO:0052929">
    <property type="term" value="F:ATP:3'-cytidine-cytidine-tRNA adenylyltransferase activity"/>
    <property type="evidence" value="ECO:0007669"/>
    <property type="project" value="TreeGrafter"/>
</dbReference>
<name>A0A7S0ZIL2_9RHOD</name>
<evidence type="ECO:0000256" key="2">
    <source>
        <dbReference type="ARBA" id="ARBA00022679"/>
    </source>
</evidence>
<dbReference type="CDD" id="cd05398">
    <property type="entry name" value="NT_ClassII-CCAase"/>
    <property type="match status" value="1"/>
</dbReference>
<reference evidence="6" key="1">
    <citation type="submission" date="2021-01" db="EMBL/GenBank/DDBJ databases">
        <authorList>
            <person name="Corre E."/>
            <person name="Pelletier E."/>
            <person name="Niang G."/>
            <person name="Scheremetjew M."/>
            <person name="Finn R."/>
            <person name="Kale V."/>
            <person name="Holt S."/>
            <person name="Cochrane G."/>
            <person name="Meng A."/>
            <person name="Brown T."/>
            <person name="Cohen L."/>
        </authorList>
    </citation>
    <scope>NUCLEOTIDE SEQUENCE</scope>
    <source>
        <strain evidence="6">CCMP3278</strain>
    </source>
</reference>
<dbReference type="GO" id="GO:0003723">
    <property type="term" value="F:RNA binding"/>
    <property type="evidence" value="ECO:0007669"/>
    <property type="project" value="UniProtKB-KW"/>
</dbReference>
<gene>
    <name evidence="6" type="ORF">TOLI1172_LOCUS7404</name>
</gene>
<sequence length="628" mass="71956">MTVNTFVQTQMHVQVSQNIYALLHKMVFLSKHSPSKSQTILTSSSFPSPYSTMSSHPNSISTSPLPLSPIERQIFDTLLSVITTYNLNLTLRVAGGWVRDKVLLQNGIIRELRNVDIDIALDTMLGREFAEIVQQYLLESHSDSSHKHSVAIIQRNPDQSKHLETARMMMFGLWIDLVNLRTEEYSNESRIPLISIGTPHEDALRRDLTINACFYNINLNIIEDFTGEGLNDLHRKLIKTPLPPLTTLLDDPLRALRAIRFASRLQFCIDPNLKDAMRDTRVHLALMNKVSRERIGTEIDAILVESNPVLVIHALGLIVQLNLFDTVFELPLGLHQKYADPRAKTPSHRHAFESYSKFAWNCMRFLIEHCALKSVSKTLFGQSEPQEIDCGVKCENAWVLRVERLSALTMPLMGWTYSGKKGKDVEVIKYVLSERLKVRVKEVDVICKIHKGVEMMVDIGEIRADSDEFRLKVGLLMRCVEDWWKFVVQLSCVNEIIRNGHEFGRVVSETNESADEISYINGIQLEIPSELESISESNPELHRILMKYQQLYSNMESLCFDKIWTMKPMLNGKQILELFPNLRAGEIIGTLIDDQIQFQLLNHPNYTLHSVKSHLQSKYAHYLETHPE</sequence>
<evidence type="ECO:0000256" key="1">
    <source>
        <dbReference type="ARBA" id="ARBA00007265"/>
    </source>
</evidence>
<dbReference type="GO" id="GO:0001680">
    <property type="term" value="P:tRNA 3'-terminal CCA addition"/>
    <property type="evidence" value="ECO:0007669"/>
    <property type="project" value="TreeGrafter"/>
</dbReference>
<dbReference type="GO" id="GO:0052927">
    <property type="term" value="F:CC tRNA cytidylyltransferase activity"/>
    <property type="evidence" value="ECO:0007669"/>
    <property type="project" value="TreeGrafter"/>
</dbReference>
<comment type="similarity">
    <text evidence="1 4">Belongs to the tRNA nucleotidyltransferase/poly(A) polymerase family.</text>
</comment>